<dbReference type="PROSITE" id="PS00912">
    <property type="entry name" value="DHODEHASE_2"/>
    <property type="match status" value="1"/>
</dbReference>
<comment type="subunit">
    <text evidence="5 13">Monomer.</text>
</comment>
<dbReference type="InterPro" id="IPR005720">
    <property type="entry name" value="Dihydroorotate_DH_cat"/>
</dbReference>
<dbReference type="Gene3D" id="3.20.20.70">
    <property type="entry name" value="Aldolase class I"/>
    <property type="match status" value="1"/>
</dbReference>
<dbReference type="PANTHER" id="PTHR48109:SF4">
    <property type="entry name" value="DIHYDROOROTATE DEHYDROGENASE (QUINONE), MITOCHONDRIAL"/>
    <property type="match status" value="1"/>
</dbReference>
<comment type="subcellular location">
    <subcellularLocation>
        <location evidence="2 13">Cell membrane</location>
        <topology evidence="2 13">Peripheral membrane protein</topology>
    </subcellularLocation>
</comment>
<dbReference type="Pfam" id="PF01180">
    <property type="entry name" value="DHO_dh"/>
    <property type="match status" value="1"/>
</dbReference>
<feature type="domain" description="Dihydroorotate dehydrogenase catalytic" evidence="14">
    <location>
        <begin position="54"/>
        <end position="346"/>
    </location>
</feature>
<evidence type="ECO:0000256" key="5">
    <source>
        <dbReference type="ARBA" id="ARBA00011245"/>
    </source>
</evidence>
<evidence type="ECO:0000256" key="2">
    <source>
        <dbReference type="ARBA" id="ARBA00004202"/>
    </source>
</evidence>
<comment type="catalytic activity">
    <reaction evidence="12 13">
        <text>(S)-dihydroorotate + a quinone = orotate + a quinol</text>
        <dbReference type="Rhea" id="RHEA:30187"/>
        <dbReference type="ChEBI" id="CHEBI:24646"/>
        <dbReference type="ChEBI" id="CHEBI:30839"/>
        <dbReference type="ChEBI" id="CHEBI:30864"/>
        <dbReference type="ChEBI" id="CHEBI:132124"/>
        <dbReference type="EC" id="1.3.5.2"/>
    </reaction>
</comment>
<evidence type="ECO:0000256" key="11">
    <source>
        <dbReference type="ARBA" id="ARBA00023136"/>
    </source>
</evidence>
<keyword evidence="10 13" id="KW-0560">Oxidoreductase</keyword>
<dbReference type="PIRSF" id="PIRSF000164">
    <property type="entry name" value="DHO_oxidase"/>
    <property type="match status" value="1"/>
</dbReference>
<dbReference type="InterPro" id="IPR005719">
    <property type="entry name" value="Dihydroorotate_DH_2"/>
</dbReference>
<keyword evidence="11 13" id="KW-0472">Membrane</keyword>
<feature type="binding site" evidence="13">
    <location>
        <position position="225"/>
    </location>
    <ligand>
        <name>FMN</name>
        <dbReference type="ChEBI" id="CHEBI:58210"/>
    </ligand>
</feature>
<feature type="binding site" evidence="13">
    <location>
        <position position="147"/>
    </location>
    <ligand>
        <name>FMN</name>
        <dbReference type="ChEBI" id="CHEBI:58210"/>
    </ligand>
</feature>
<comment type="function">
    <text evidence="1 13">Catalyzes the conversion of dihydroorotate to orotate with quinone as electron acceptor.</text>
</comment>
<dbReference type="NCBIfam" id="NF003646">
    <property type="entry name" value="PRK05286.1-4"/>
    <property type="match status" value="1"/>
</dbReference>
<evidence type="ECO:0000313" key="15">
    <source>
        <dbReference type="EMBL" id="AWB34189.1"/>
    </source>
</evidence>
<evidence type="ECO:0000256" key="9">
    <source>
        <dbReference type="ARBA" id="ARBA00022975"/>
    </source>
</evidence>
<dbReference type="SUPFAM" id="SSF51395">
    <property type="entry name" value="FMN-linked oxidoreductases"/>
    <property type="match status" value="1"/>
</dbReference>
<proteinExistence type="inferred from homology"/>
<evidence type="ECO:0000256" key="3">
    <source>
        <dbReference type="ARBA" id="ARBA00005161"/>
    </source>
</evidence>
<dbReference type="GO" id="GO:0005886">
    <property type="term" value="C:plasma membrane"/>
    <property type="evidence" value="ECO:0007669"/>
    <property type="project" value="UniProtKB-SubCell"/>
</dbReference>
<feature type="binding site" evidence="13">
    <location>
        <begin position="67"/>
        <end position="71"/>
    </location>
    <ligand>
        <name>FMN</name>
        <dbReference type="ChEBI" id="CHEBI:58210"/>
    </ligand>
</feature>
<feature type="binding site" evidence="13">
    <location>
        <begin position="326"/>
        <end position="327"/>
    </location>
    <ligand>
        <name>FMN</name>
        <dbReference type="ChEBI" id="CHEBI:58210"/>
    </ligand>
</feature>
<dbReference type="HAMAP" id="MF_00225">
    <property type="entry name" value="DHO_dh_type2"/>
    <property type="match status" value="1"/>
</dbReference>
<dbReference type="OrthoDB" id="9802377at2"/>
<feature type="binding site" evidence="13">
    <location>
        <position position="91"/>
    </location>
    <ligand>
        <name>FMN</name>
        <dbReference type="ChEBI" id="CHEBI:58210"/>
    </ligand>
</feature>
<dbReference type="CDD" id="cd04738">
    <property type="entry name" value="DHOD_2_like"/>
    <property type="match status" value="1"/>
</dbReference>
<dbReference type="PROSITE" id="PS00911">
    <property type="entry name" value="DHODEHASE_1"/>
    <property type="match status" value="1"/>
</dbReference>
<dbReference type="InterPro" id="IPR050074">
    <property type="entry name" value="DHO_dehydrogenase"/>
</dbReference>
<dbReference type="NCBIfam" id="TIGR01036">
    <property type="entry name" value="pyrD_sub2"/>
    <property type="match status" value="1"/>
</dbReference>
<evidence type="ECO:0000259" key="14">
    <source>
        <dbReference type="Pfam" id="PF01180"/>
    </source>
</evidence>
<dbReference type="Proteomes" id="UP000244571">
    <property type="component" value="Chromosome"/>
</dbReference>
<feature type="binding site" evidence="13">
    <location>
        <position position="180"/>
    </location>
    <ligand>
        <name>substrate</name>
    </ligand>
</feature>
<evidence type="ECO:0000256" key="7">
    <source>
        <dbReference type="ARBA" id="ARBA00022630"/>
    </source>
</evidence>
<gene>
    <name evidence="13" type="primary">pyrD</name>
    <name evidence="15" type="ORF">DBV39_11290</name>
</gene>
<dbReference type="UniPathway" id="UPA00070">
    <property type="reaction ID" value="UER00946"/>
</dbReference>
<evidence type="ECO:0000256" key="13">
    <source>
        <dbReference type="HAMAP-Rule" id="MF_00225"/>
    </source>
</evidence>
<evidence type="ECO:0000256" key="6">
    <source>
        <dbReference type="ARBA" id="ARBA00022475"/>
    </source>
</evidence>
<keyword evidence="16" id="KW-1185">Reference proteome</keyword>
<evidence type="ECO:0000256" key="1">
    <source>
        <dbReference type="ARBA" id="ARBA00003125"/>
    </source>
</evidence>
<keyword evidence="9 13" id="KW-0665">Pyrimidine biosynthesis</keyword>
<dbReference type="NCBIfam" id="NF003645">
    <property type="entry name" value="PRK05286.1-2"/>
    <property type="match status" value="1"/>
</dbReference>
<dbReference type="NCBIfam" id="NF003644">
    <property type="entry name" value="PRK05286.1-1"/>
    <property type="match status" value="1"/>
</dbReference>
<dbReference type="GO" id="GO:0044205">
    <property type="term" value="P:'de novo' UMP biosynthetic process"/>
    <property type="evidence" value="ECO:0007669"/>
    <property type="project" value="UniProtKB-UniRule"/>
</dbReference>
<dbReference type="GO" id="GO:0005737">
    <property type="term" value="C:cytoplasm"/>
    <property type="evidence" value="ECO:0007669"/>
    <property type="project" value="InterPro"/>
</dbReference>
<feature type="binding site" evidence="13">
    <location>
        <position position="305"/>
    </location>
    <ligand>
        <name>FMN</name>
        <dbReference type="ChEBI" id="CHEBI:58210"/>
    </ligand>
</feature>
<dbReference type="KEGG" id="boz:DBV39_11290"/>
<dbReference type="GO" id="GO:0006207">
    <property type="term" value="P:'de novo' pyrimidine nucleobase biosynthetic process"/>
    <property type="evidence" value="ECO:0007669"/>
    <property type="project" value="UniProtKB-UniRule"/>
</dbReference>
<dbReference type="RefSeq" id="WP_108621605.1">
    <property type="nucleotide sequence ID" value="NZ_CP028901.1"/>
</dbReference>
<evidence type="ECO:0000256" key="4">
    <source>
        <dbReference type="ARBA" id="ARBA00005359"/>
    </source>
</evidence>
<dbReference type="InterPro" id="IPR013785">
    <property type="entry name" value="Aldolase_TIM"/>
</dbReference>
<dbReference type="EC" id="1.3.5.2" evidence="13"/>
<feature type="binding site" evidence="13">
    <location>
        <position position="185"/>
    </location>
    <ligand>
        <name>substrate</name>
    </ligand>
</feature>
<protein>
    <recommendedName>
        <fullName evidence="13">Dihydroorotate dehydrogenase (quinone)</fullName>
        <ecNumber evidence="13">1.3.5.2</ecNumber>
    </recommendedName>
    <alternativeName>
        <fullName evidence="13">DHOdehase</fullName>
        <shortName evidence="13">DHOD</shortName>
        <shortName evidence="13">DHODase</shortName>
    </alternativeName>
    <alternativeName>
        <fullName evidence="13">Dihydroorotate oxidase</fullName>
    </alternativeName>
</protein>
<accession>A0A2R4XKF3</accession>
<feature type="active site" description="Nucleophile" evidence="13">
    <location>
        <position position="183"/>
    </location>
</feature>
<dbReference type="NCBIfam" id="NF003652">
    <property type="entry name" value="PRK05286.2-5"/>
    <property type="match status" value="1"/>
</dbReference>
<feature type="binding site" evidence="13">
    <location>
        <position position="180"/>
    </location>
    <ligand>
        <name>FMN</name>
        <dbReference type="ChEBI" id="CHEBI:58210"/>
    </ligand>
</feature>
<feature type="binding site" evidence="13">
    <location>
        <position position="71"/>
    </location>
    <ligand>
        <name>substrate</name>
    </ligand>
</feature>
<evidence type="ECO:0000256" key="12">
    <source>
        <dbReference type="ARBA" id="ARBA00048639"/>
    </source>
</evidence>
<dbReference type="InterPro" id="IPR012135">
    <property type="entry name" value="Dihydroorotate_DH_1_2"/>
</dbReference>
<evidence type="ECO:0000256" key="8">
    <source>
        <dbReference type="ARBA" id="ARBA00022643"/>
    </source>
</evidence>
<evidence type="ECO:0000313" key="16">
    <source>
        <dbReference type="Proteomes" id="UP000244571"/>
    </source>
</evidence>
<dbReference type="FunFam" id="3.20.20.70:FF:000028">
    <property type="entry name" value="Dihydroorotate dehydrogenase (quinone)"/>
    <property type="match status" value="1"/>
</dbReference>
<feature type="binding site" evidence="13">
    <location>
        <position position="253"/>
    </location>
    <ligand>
        <name>FMN</name>
        <dbReference type="ChEBI" id="CHEBI:58210"/>
    </ligand>
</feature>
<dbReference type="PANTHER" id="PTHR48109">
    <property type="entry name" value="DIHYDROOROTATE DEHYDROGENASE (QUINONE), MITOCHONDRIAL-RELATED"/>
    <property type="match status" value="1"/>
</dbReference>
<feature type="binding site" evidence="13">
    <location>
        <begin position="116"/>
        <end position="120"/>
    </location>
    <ligand>
        <name>substrate</name>
    </ligand>
</feature>
<reference evidence="15 16" key="1">
    <citation type="submission" date="2018-04" db="EMBL/GenBank/DDBJ databases">
        <title>Bordetella sp. HZ20 isolated from seawater.</title>
        <authorList>
            <person name="Sun C."/>
        </authorList>
    </citation>
    <scope>NUCLEOTIDE SEQUENCE [LARGE SCALE GENOMIC DNA]</scope>
    <source>
        <strain evidence="15 16">HZ20</strain>
    </source>
</reference>
<comment type="cofactor">
    <cofactor evidence="13">
        <name>FMN</name>
        <dbReference type="ChEBI" id="CHEBI:58210"/>
    </cofactor>
    <text evidence="13">Binds 1 FMN per subunit.</text>
</comment>
<dbReference type="InterPro" id="IPR001295">
    <property type="entry name" value="Dihydroorotate_DH_CS"/>
</dbReference>
<name>A0A2R4XKF3_9BURK</name>
<evidence type="ECO:0000256" key="10">
    <source>
        <dbReference type="ARBA" id="ARBA00023002"/>
    </source>
</evidence>
<sequence>MNPLFNAYTLARAPLFSMDPEAAHEATLRSIQRAYDCKLTRGMMHDLPIAPILLMGLSLKNPVGLAAGLDKNGEHIDALGNLGFGFVEVGTVTPKAQPGNPKPRMFRLPKAQALINRMGFNNQGLDTFLTNVKRSQYRDRGGILGLNIGKNASTPIENANDDYLLGLEGVYPHADYITINISSPNTKNLRDLQSGDSLNGLLSALHEKRLALAQLHRRNVPLALKVAPDLDEHQIEAITQSLVRHQMDGLIATNTTIDRQSITGMQYADEAGGLSGAPVHRKSLWVIEKFRSRLGPEFPIIGVGGIMSGAHAAEKIQAGANAVQLYTGLIYKGPALIADSVNAITKRLR</sequence>
<dbReference type="GO" id="GO:0106430">
    <property type="term" value="F:dihydroorotate dehydrogenase (quinone) activity"/>
    <property type="evidence" value="ECO:0007669"/>
    <property type="project" value="UniProtKB-EC"/>
</dbReference>
<keyword evidence="6 13" id="KW-1003">Cell membrane</keyword>
<feature type="binding site" evidence="13">
    <location>
        <begin position="254"/>
        <end position="255"/>
    </location>
    <ligand>
        <name>substrate</name>
    </ligand>
</feature>
<keyword evidence="8 13" id="KW-0288">FMN</keyword>
<feature type="binding site" evidence="13">
    <location>
        <position position="276"/>
    </location>
    <ligand>
        <name>FMN</name>
        <dbReference type="ChEBI" id="CHEBI:58210"/>
    </ligand>
</feature>
<dbReference type="EMBL" id="CP028901">
    <property type="protein sequence ID" value="AWB34189.1"/>
    <property type="molecule type" value="Genomic_DNA"/>
</dbReference>
<comment type="pathway">
    <text evidence="3 13">Pyrimidine metabolism; UMP biosynthesis via de novo pathway; orotate from (S)-dihydroorotate (quinone route): step 1/1.</text>
</comment>
<comment type="similarity">
    <text evidence="4 13">Belongs to the dihydroorotate dehydrogenase family. Type 2 subfamily.</text>
</comment>
<keyword evidence="7 13" id="KW-0285">Flavoprotein</keyword>
<organism evidence="15 16">
    <name type="scientific">Orrella marina</name>
    <dbReference type="NCBI Taxonomy" id="2163011"/>
    <lineage>
        <taxon>Bacteria</taxon>
        <taxon>Pseudomonadati</taxon>
        <taxon>Pseudomonadota</taxon>
        <taxon>Betaproteobacteria</taxon>
        <taxon>Burkholderiales</taxon>
        <taxon>Alcaligenaceae</taxon>
        <taxon>Orrella</taxon>
    </lineage>
</organism>
<dbReference type="AlphaFoldDB" id="A0A2R4XKF3"/>